<keyword evidence="4" id="KW-1185">Reference proteome</keyword>
<keyword evidence="1" id="KW-0238">DNA-binding</keyword>
<protein>
    <submittedName>
        <fullName evidence="3">Regulator of stationary/sporulation gene expression</fullName>
    </submittedName>
</protein>
<proteinExistence type="predicted"/>
<gene>
    <name evidence="3" type="ORF">SMCB_p0007</name>
</gene>
<dbReference type="AlphaFoldDB" id="A0A060P0F4"/>
<dbReference type="NCBIfam" id="TIGR01439">
    <property type="entry name" value="lp_hng_hel_AbrB"/>
    <property type="match status" value="1"/>
</dbReference>
<evidence type="ECO:0000313" key="3">
    <source>
        <dbReference type="EMBL" id="BAO84624.1"/>
    </source>
</evidence>
<feature type="domain" description="SpoVT-AbrB" evidence="2">
    <location>
        <begin position="1"/>
        <end position="46"/>
    </location>
</feature>
<evidence type="ECO:0000313" key="4">
    <source>
        <dbReference type="Proteomes" id="UP000066014"/>
    </source>
</evidence>
<dbReference type="PROSITE" id="PS51740">
    <property type="entry name" value="SPOVT_ABRB"/>
    <property type="match status" value="1"/>
</dbReference>
<dbReference type="SUPFAM" id="SSF89447">
    <property type="entry name" value="AbrB/MazE/MraZ-like"/>
    <property type="match status" value="1"/>
</dbReference>
<name>A0A060P0F4_9BURK</name>
<dbReference type="HOGENOM" id="CLU_158484_2_1_4"/>
<dbReference type="Proteomes" id="UP000066014">
    <property type="component" value="Plasmid pSMB1"/>
</dbReference>
<dbReference type="RefSeq" id="WP_029463531.1">
    <property type="nucleotide sequence ID" value="NZ_AP014570.1"/>
</dbReference>
<dbReference type="EMBL" id="AP014570">
    <property type="protein sequence ID" value="BAO84624.1"/>
    <property type="molecule type" value="Genomic_DNA"/>
</dbReference>
<dbReference type="Pfam" id="PF04014">
    <property type="entry name" value="MazE_antitoxin"/>
    <property type="match status" value="1"/>
</dbReference>
<evidence type="ECO:0000256" key="1">
    <source>
        <dbReference type="PROSITE-ProRule" id="PRU01076"/>
    </source>
</evidence>
<accession>A0A060P0F4</accession>
<sequence length="85" mass="8832">MLATLTSKGQVTLPAPIRAALRLDAGARLDFALQDDGSIRVVPVSRDPLAVCAVLPKPLRGPVSVADMRAAVAGRAAERFARGAK</sequence>
<dbReference type="InterPro" id="IPR037914">
    <property type="entry name" value="SpoVT-AbrB_sf"/>
</dbReference>
<geneLocation type="plasmid" evidence="4">
    <name>pSMB1 DNA</name>
</geneLocation>
<keyword evidence="3" id="KW-0614">Plasmid</keyword>
<dbReference type="Gene3D" id="2.10.260.10">
    <property type="match status" value="1"/>
</dbReference>
<organism evidence="3 4">
    <name type="scientific">Serpentinimonas maccroryi</name>
    <dbReference type="NCBI Taxonomy" id="1458426"/>
    <lineage>
        <taxon>Bacteria</taxon>
        <taxon>Pseudomonadati</taxon>
        <taxon>Pseudomonadota</taxon>
        <taxon>Betaproteobacteria</taxon>
        <taxon>Burkholderiales</taxon>
        <taxon>Comamonadaceae</taxon>
        <taxon>Serpentinimonas</taxon>
    </lineage>
</organism>
<dbReference type="GO" id="GO:0003677">
    <property type="term" value="F:DNA binding"/>
    <property type="evidence" value="ECO:0007669"/>
    <property type="project" value="UniProtKB-UniRule"/>
</dbReference>
<evidence type="ECO:0000259" key="2">
    <source>
        <dbReference type="PROSITE" id="PS51740"/>
    </source>
</evidence>
<reference evidence="3 4" key="1">
    <citation type="journal article" date="2014" name="Nat. Commun.">
        <title>Physiological and genomic features of highly alkaliphilic hydrogen-utilizing Betaproteobacteria from a continental serpentinizing site.</title>
        <authorList>
            <person name="Suzuki S."/>
            <person name="Kuenen J.G."/>
            <person name="Schipper K."/>
            <person name="van der Velde S."/>
            <person name="Ishii S."/>
            <person name="Wu A."/>
            <person name="Sorokin D.Y."/>
            <person name="Tenney A."/>
            <person name="Meng X.Y."/>
            <person name="Morrill P.L."/>
            <person name="Kamagata Y."/>
            <person name="Muyzer G."/>
            <person name="Nealson K.H."/>
        </authorList>
    </citation>
    <scope>NUCLEOTIDE SEQUENCE [LARGE SCALE GENOMIC DNA]</scope>
    <source>
        <strain evidence="3 4">B1</strain>
        <plasmid evidence="3">pSMB1</plasmid>
    </source>
</reference>
<dbReference type="InterPro" id="IPR007159">
    <property type="entry name" value="SpoVT-AbrB_dom"/>
</dbReference>
<dbReference type="KEGG" id="cbab:SMCB_p0007"/>
<dbReference type="SMART" id="SM00966">
    <property type="entry name" value="SpoVT_AbrB"/>
    <property type="match status" value="1"/>
</dbReference>